<dbReference type="Proteomes" id="UP000799757">
    <property type="component" value="Unassembled WGS sequence"/>
</dbReference>
<dbReference type="Pfam" id="PF24494">
    <property type="entry name" value="DUF7587"/>
    <property type="match status" value="1"/>
</dbReference>
<keyword evidence="3" id="KW-1185">Reference proteome</keyword>
<organism evidence="2 3">
    <name type="scientific">Melanomma pulvis-pyrius CBS 109.77</name>
    <dbReference type="NCBI Taxonomy" id="1314802"/>
    <lineage>
        <taxon>Eukaryota</taxon>
        <taxon>Fungi</taxon>
        <taxon>Dikarya</taxon>
        <taxon>Ascomycota</taxon>
        <taxon>Pezizomycotina</taxon>
        <taxon>Dothideomycetes</taxon>
        <taxon>Pleosporomycetidae</taxon>
        <taxon>Pleosporales</taxon>
        <taxon>Melanommataceae</taxon>
        <taxon>Melanomma</taxon>
    </lineage>
</organism>
<feature type="domain" description="DUF7587" evidence="1">
    <location>
        <begin position="11"/>
        <end position="153"/>
    </location>
</feature>
<dbReference type="EMBL" id="MU002030">
    <property type="protein sequence ID" value="KAF2791229.1"/>
    <property type="molecule type" value="Genomic_DNA"/>
</dbReference>
<sequence>MDAYVCFKSNVPDRLYRVNYPGSQTAFSRTTGFSASDTSKVYDNNELVEFKQAIEDQFTWSSRASSPFISLFSDREHAENWGCKEPWRGHEGPSNDWSLHVIDTTRLKDTNRFFKLKQLLEDLEVKIPDRACQHIGGAFLCLHRIPIQAIIEERNPEEVKKGKRKEQSVEFDYLAEYSGSEQEGMEENYSTIFEKNIENNW</sequence>
<reference evidence="2" key="1">
    <citation type="journal article" date="2020" name="Stud. Mycol.">
        <title>101 Dothideomycetes genomes: a test case for predicting lifestyles and emergence of pathogens.</title>
        <authorList>
            <person name="Haridas S."/>
            <person name="Albert R."/>
            <person name="Binder M."/>
            <person name="Bloem J."/>
            <person name="Labutti K."/>
            <person name="Salamov A."/>
            <person name="Andreopoulos B."/>
            <person name="Baker S."/>
            <person name="Barry K."/>
            <person name="Bills G."/>
            <person name="Bluhm B."/>
            <person name="Cannon C."/>
            <person name="Castanera R."/>
            <person name="Culley D."/>
            <person name="Daum C."/>
            <person name="Ezra D."/>
            <person name="Gonzalez J."/>
            <person name="Henrissat B."/>
            <person name="Kuo A."/>
            <person name="Liang C."/>
            <person name="Lipzen A."/>
            <person name="Lutzoni F."/>
            <person name="Magnuson J."/>
            <person name="Mondo S."/>
            <person name="Nolan M."/>
            <person name="Ohm R."/>
            <person name="Pangilinan J."/>
            <person name="Park H.-J."/>
            <person name="Ramirez L."/>
            <person name="Alfaro M."/>
            <person name="Sun H."/>
            <person name="Tritt A."/>
            <person name="Yoshinaga Y."/>
            <person name="Zwiers L.-H."/>
            <person name="Turgeon B."/>
            <person name="Goodwin S."/>
            <person name="Spatafora J."/>
            <person name="Crous P."/>
            <person name="Grigoriev I."/>
        </authorList>
    </citation>
    <scope>NUCLEOTIDE SEQUENCE</scope>
    <source>
        <strain evidence="2">CBS 109.77</strain>
    </source>
</reference>
<dbReference type="PANTHER" id="PTHR40781:SF1">
    <property type="match status" value="1"/>
</dbReference>
<evidence type="ECO:0000313" key="2">
    <source>
        <dbReference type="EMBL" id="KAF2791229.1"/>
    </source>
</evidence>
<accession>A0A6A6X4I7</accession>
<gene>
    <name evidence="2" type="ORF">K505DRAFT_351430</name>
</gene>
<protein>
    <recommendedName>
        <fullName evidence="1">DUF7587 domain-containing protein</fullName>
    </recommendedName>
</protein>
<dbReference type="InterPro" id="IPR056009">
    <property type="entry name" value="DUF7587"/>
</dbReference>
<dbReference type="AlphaFoldDB" id="A0A6A6X4I7"/>
<proteinExistence type="predicted"/>
<name>A0A6A6X4I7_9PLEO</name>
<evidence type="ECO:0000259" key="1">
    <source>
        <dbReference type="Pfam" id="PF24494"/>
    </source>
</evidence>
<dbReference type="PANTHER" id="PTHR40781">
    <property type="match status" value="1"/>
</dbReference>
<evidence type="ECO:0000313" key="3">
    <source>
        <dbReference type="Proteomes" id="UP000799757"/>
    </source>
</evidence>
<dbReference type="OrthoDB" id="88561at2759"/>